<proteinExistence type="predicted"/>
<feature type="region of interest" description="Disordered" evidence="1">
    <location>
        <begin position="300"/>
        <end position="327"/>
    </location>
</feature>
<feature type="compositionally biased region" description="Polar residues" evidence="1">
    <location>
        <begin position="82"/>
        <end position="92"/>
    </location>
</feature>
<feature type="region of interest" description="Disordered" evidence="1">
    <location>
        <begin position="65"/>
        <end position="141"/>
    </location>
</feature>
<organism evidence="2 3">
    <name type="scientific">Halocaridina rubra</name>
    <name type="common">Hawaiian red shrimp</name>
    <dbReference type="NCBI Taxonomy" id="373956"/>
    <lineage>
        <taxon>Eukaryota</taxon>
        <taxon>Metazoa</taxon>
        <taxon>Ecdysozoa</taxon>
        <taxon>Arthropoda</taxon>
        <taxon>Crustacea</taxon>
        <taxon>Multicrustacea</taxon>
        <taxon>Malacostraca</taxon>
        <taxon>Eumalacostraca</taxon>
        <taxon>Eucarida</taxon>
        <taxon>Decapoda</taxon>
        <taxon>Pleocyemata</taxon>
        <taxon>Caridea</taxon>
        <taxon>Atyoidea</taxon>
        <taxon>Atyidae</taxon>
        <taxon>Halocaridina</taxon>
    </lineage>
</organism>
<dbReference type="EMBL" id="JAXCGZ010002749">
    <property type="protein sequence ID" value="KAK7083612.1"/>
    <property type="molecule type" value="Genomic_DNA"/>
</dbReference>
<evidence type="ECO:0000256" key="1">
    <source>
        <dbReference type="SAM" id="MobiDB-lite"/>
    </source>
</evidence>
<feature type="compositionally biased region" description="Low complexity" evidence="1">
    <location>
        <begin position="124"/>
        <end position="134"/>
    </location>
</feature>
<accession>A0AAN8XHN6</accession>
<evidence type="ECO:0000313" key="3">
    <source>
        <dbReference type="Proteomes" id="UP001381693"/>
    </source>
</evidence>
<protein>
    <submittedName>
        <fullName evidence="2">Uncharacterized protein</fullName>
    </submittedName>
</protein>
<name>A0AAN8XHN6_HALRR</name>
<evidence type="ECO:0000313" key="2">
    <source>
        <dbReference type="EMBL" id="KAK7083612.1"/>
    </source>
</evidence>
<gene>
    <name evidence="2" type="ORF">SK128_008553</name>
</gene>
<dbReference type="AlphaFoldDB" id="A0AAN8XHN6"/>
<keyword evidence="3" id="KW-1185">Reference proteome</keyword>
<feature type="compositionally biased region" description="Acidic residues" evidence="1">
    <location>
        <begin position="94"/>
        <end position="105"/>
    </location>
</feature>
<feature type="compositionally biased region" description="Gly residues" evidence="1">
    <location>
        <begin position="65"/>
        <end position="76"/>
    </location>
</feature>
<reference evidence="2 3" key="1">
    <citation type="submission" date="2023-11" db="EMBL/GenBank/DDBJ databases">
        <title>Halocaridina rubra genome assembly.</title>
        <authorList>
            <person name="Smith C."/>
        </authorList>
    </citation>
    <scope>NUCLEOTIDE SEQUENCE [LARGE SCALE GENOMIC DNA]</scope>
    <source>
        <strain evidence="2">EP-1</strain>
        <tissue evidence="2">Whole</tissue>
    </source>
</reference>
<comment type="caution">
    <text evidence="2">The sequence shown here is derived from an EMBL/GenBank/DDBJ whole genome shotgun (WGS) entry which is preliminary data.</text>
</comment>
<sequence>MTSGAGQPQITHREKFVLKHFEFLRPHIARHRDTQVLGTPEAGVAAAAATGSASLHASTIDVGEGVAGPSGLGGGPSMSSMHQRTSTVSRGSQTEEDEEDEDEVEEVARVEHTTRPKRKRKPDSPSTASTSSAAGPKEQEEIGCTLTGMGTLMSNYGKIVGNISTMLGEDDKINQFWLTTVTEPITQVLGMSVDVDMYGEVNHAMHEVLNHFVKATRDRKEVARQATESPSPVTTTQPAFIATSGADPSNNFGQTVGPPLVPSLHHGPRMQAAYPTTDWVGGLYPQSLFSASLPSVGFHSPMGHGSRPPTLSGASERSLATPPNTTV</sequence>
<dbReference type="Proteomes" id="UP001381693">
    <property type="component" value="Unassembled WGS sequence"/>
</dbReference>